<accession>J9FMW7</accession>
<name>J9FMW7_9ZZZZ</name>
<dbReference type="SUPFAM" id="SSF53271">
    <property type="entry name" value="PRTase-like"/>
    <property type="match status" value="1"/>
</dbReference>
<dbReference type="EMBL" id="AMCI01005368">
    <property type="protein sequence ID" value="EJW96276.1"/>
    <property type="molecule type" value="Genomic_DNA"/>
</dbReference>
<protein>
    <submittedName>
        <fullName evidence="1">Hypoxanthine phosphoribosyltransferase</fullName>
    </submittedName>
</protein>
<sequence>AADVRLASMLFKPESLKCDLKPDYVGIQIPADFIVGHGLDYDELGRSYRDIYKVVE</sequence>
<reference evidence="1" key="1">
    <citation type="journal article" date="2012" name="PLoS ONE">
        <title>Gene sets for utilization of primary and secondary nutrition supplies in the distal gut of endangered iberian lynx.</title>
        <authorList>
            <person name="Alcaide M."/>
            <person name="Messina E."/>
            <person name="Richter M."/>
            <person name="Bargiela R."/>
            <person name="Peplies J."/>
            <person name="Huws S.A."/>
            <person name="Newbold C.J."/>
            <person name="Golyshin P.N."/>
            <person name="Simon M.A."/>
            <person name="Lopez G."/>
            <person name="Yakimov M.M."/>
            <person name="Ferrer M."/>
        </authorList>
    </citation>
    <scope>NUCLEOTIDE SEQUENCE</scope>
</reference>
<dbReference type="GO" id="GO:0016757">
    <property type="term" value="F:glycosyltransferase activity"/>
    <property type="evidence" value="ECO:0007669"/>
    <property type="project" value="UniProtKB-KW"/>
</dbReference>
<gene>
    <name evidence="1" type="ORF">EVA_15616</name>
</gene>
<dbReference type="AlphaFoldDB" id="J9FMW7"/>
<comment type="caution">
    <text evidence="1">The sequence shown here is derived from an EMBL/GenBank/DDBJ whole genome shotgun (WGS) entry which is preliminary data.</text>
</comment>
<dbReference type="InterPro" id="IPR029057">
    <property type="entry name" value="PRTase-like"/>
</dbReference>
<feature type="non-terminal residue" evidence="1">
    <location>
        <position position="1"/>
    </location>
</feature>
<proteinExistence type="predicted"/>
<dbReference type="Gene3D" id="3.40.50.2020">
    <property type="match status" value="1"/>
</dbReference>
<organism evidence="1">
    <name type="scientific">gut metagenome</name>
    <dbReference type="NCBI Taxonomy" id="749906"/>
    <lineage>
        <taxon>unclassified sequences</taxon>
        <taxon>metagenomes</taxon>
        <taxon>organismal metagenomes</taxon>
    </lineage>
</organism>
<keyword evidence="1" id="KW-0808">Transferase</keyword>
<keyword evidence="1" id="KW-0328">Glycosyltransferase</keyword>
<evidence type="ECO:0000313" key="1">
    <source>
        <dbReference type="EMBL" id="EJW96276.1"/>
    </source>
</evidence>